<dbReference type="NCBIfam" id="TIGR01188">
    <property type="entry name" value="drrA"/>
    <property type="match status" value="1"/>
</dbReference>
<sequence length="339" mass="35315">MAVPSGRLALEASDLVKTYGPSGRGKEPVRALNGLNLAVPHGTVFGLLGPNGAGKSTTVKILTTLSRADSGDARVMGLDVVKSQNAVRLAIGYVSQKSGSDVDATGRENLVLQGRIYGLSRSAATRRAEELLDRFGLGEAANRIVRGYSGGMQRKLDVALGLVHRPQVLFLDEPTTGLDPEARADMWAEIEKLTGQDGLTVLLTTHYLEEADRLAGQLAIVDRGAVVVEGSPESLKASLRGDAIQIDLAGASLGSQAASLLSRLPGVREVVVDGAVVRCRVDSGATAVPAVLGLLDDGGVAVSSVTTSRPSLDDVYLRHTGRSFSAAELADESASRRAA</sequence>
<dbReference type="GO" id="GO:0005524">
    <property type="term" value="F:ATP binding"/>
    <property type="evidence" value="ECO:0007669"/>
    <property type="project" value="UniProtKB-KW"/>
</dbReference>
<evidence type="ECO:0000313" key="9">
    <source>
        <dbReference type="Proteomes" id="UP001595699"/>
    </source>
</evidence>
<organism evidence="8 9">
    <name type="scientific">Tenggerimyces flavus</name>
    <dbReference type="NCBI Taxonomy" id="1708749"/>
    <lineage>
        <taxon>Bacteria</taxon>
        <taxon>Bacillati</taxon>
        <taxon>Actinomycetota</taxon>
        <taxon>Actinomycetes</taxon>
        <taxon>Propionibacteriales</taxon>
        <taxon>Nocardioidaceae</taxon>
        <taxon>Tenggerimyces</taxon>
    </lineage>
</organism>
<keyword evidence="9" id="KW-1185">Reference proteome</keyword>
<evidence type="ECO:0000313" key="8">
    <source>
        <dbReference type="EMBL" id="MFC3763729.1"/>
    </source>
</evidence>
<evidence type="ECO:0000259" key="7">
    <source>
        <dbReference type="PROSITE" id="PS50893"/>
    </source>
</evidence>
<dbReference type="InterPro" id="IPR003593">
    <property type="entry name" value="AAA+_ATPase"/>
</dbReference>
<feature type="domain" description="ABC transporter" evidence="7">
    <location>
        <begin position="10"/>
        <end position="248"/>
    </location>
</feature>
<dbReference type="Gene3D" id="3.40.50.300">
    <property type="entry name" value="P-loop containing nucleotide triphosphate hydrolases"/>
    <property type="match status" value="1"/>
</dbReference>
<dbReference type="InterPro" id="IPR005894">
    <property type="entry name" value="DrrA"/>
</dbReference>
<evidence type="ECO:0000256" key="3">
    <source>
        <dbReference type="ARBA" id="ARBA00022741"/>
    </source>
</evidence>
<dbReference type="RefSeq" id="WP_205118602.1">
    <property type="nucleotide sequence ID" value="NZ_JAFBCM010000001.1"/>
</dbReference>
<dbReference type="InterPro" id="IPR050763">
    <property type="entry name" value="ABC_transporter_ATP-binding"/>
</dbReference>
<keyword evidence="3" id="KW-0547">Nucleotide-binding</keyword>
<protein>
    <submittedName>
        <fullName evidence="8">ATP-binding cassette domain-containing protein</fullName>
    </submittedName>
</protein>
<keyword evidence="4 8" id="KW-0067">ATP-binding</keyword>
<dbReference type="PANTHER" id="PTHR42711">
    <property type="entry name" value="ABC TRANSPORTER ATP-BINDING PROTEIN"/>
    <property type="match status" value="1"/>
</dbReference>
<evidence type="ECO:0000256" key="6">
    <source>
        <dbReference type="ARBA" id="ARBA00049985"/>
    </source>
</evidence>
<evidence type="ECO:0000256" key="2">
    <source>
        <dbReference type="ARBA" id="ARBA00022448"/>
    </source>
</evidence>
<keyword evidence="5" id="KW-0046">Antibiotic resistance</keyword>
<comment type="subcellular location">
    <subcellularLocation>
        <location evidence="1">Cell membrane</location>
        <topology evidence="1">Peripheral membrane protein</topology>
        <orientation evidence="1">Cytoplasmic side</orientation>
    </subcellularLocation>
</comment>
<dbReference type="Pfam" id="PF13732">
    <property type="entry name" value="DrrA1-3_C"/>
    <property type="match status" value="1"/>
</dbReference>
<dbReference type="InterPro" id="IPR025302">
    <property type="entry name" value="DrrA1/2-like_C"/>
</dbReference>
<dbReference type="InterPro" id="IPR027417">
    <property type="entry name" value="P-loop_NTPase"/>
</dbReference>
<evidence type="ECO:0000256" key="4">
    <source>
        <dbReference type="ARBA" id="ARBA00022840"/>
    </source>
</evidence>
<dbReference type="Proteomes" id="UP001595699">
    <property type="component" value="Unassembled WGS sequence"/>
</dbReference>
<comment type="similarity">
    <text evidence="6">Belongs to the ABC transporter superfamily. Drug exporter-1 (DrugE1) (TC 3.A.1.105) family.</text>
</comment>
<dbReference type="PROSITE" id="PS50893">
    <property type="entry name" value="ABC_TRANSPORTER_2"/>
    <property type="match status" value="1"/>
</dbReference>
<keyword evidence="2" id="KW-0813">Transport</keyword>
<dbReference type="PROSITE" id="PS00211">
    <property type="entry name" value="ABC_TRANSPORTER_1"/>
    <property type="match status" value="1"/>
</dbReference>
<dbReference type="Pfam" id="PF00005">
    <property type="entry name" value="ABC_tran"/>
    <property type="match status" value="1"/>
</dbReference>
<proteinExistence type="inferred from homology"/>
<evidence type="ECO:0000256" key="5">
    <source>
        <dbReference type="ARBA" id="ARBA00023251"/>
    </source>
</evidence>
<accession>A0ABV7YG00</accession>
<dbReference type="InterPro" id="IPR003439">
    <property type="entry name" value="ABC_transporter-like_ATP-bd"/>
</dbReference>
<dbReference type="EMBL" id="JBHRZH010000020">
    <property type="protein sequence ID" value="MFC3763729.1"/>
    <property type="molecule type" value="Genomic_DNA"/>
</dbReference>
<name>A0ABV7YG00_9ACTN</name>
<reference evidence="9" key="1">
    <citation type="journal article" date="2019" name="Int. J. Syst. Evol. Microbiol.">
        <title>The Global Catalogue of Microorganisms (GCM) 10K type strain sequencing project: providing services to taxonomists for standard genome sequencing and annotation.</title>
        <authorList>
            <consortium name="The Broad Institute Genomics Platform"/>
            <consortium name="The Broad Institute Genome Sequencing Center for Infectious Disease"/>
            <person name="Wu L."/>
            <person name="Ma J."/>
        </authorList>
    </citation>
    <scope>NUCLEOTIDE SEQUENCE [LARGE SCALE GENOMIC DNA]</scope>
    <source>
        <strain evidence="9">CGMCC 4.7241</strain>
    </source>
</reference>
<comment type="caution">
    <text evidence="8">The sequence shown here is derived from an EMBL/GenBank/DDBJ whole genome shotgun (WGS) entry which is preliminary data.</text>
</comment>
<gene>
    <name evidence="8" type="ORF">ACFOUW_23020</name>
</gene>
<evidence type="ECO:0000256" key="1">
    <source>
        <dbReference type="ARBA" id="ARBA00004413"/>
    </source>
</evidence>
<dbReference type="PANTHER" id="PTHR42711:SF5">
    <property type="entry name" value="ABC TRANSPORTER ATP-BINDING PROTEIN NATA"/>
    <property type="match status" value="1"/>
</dbReference>
<dbReference type="InterPro" id="IPR017871">
    <property type="entry name" value="ABC_transporter-like_CS"/>
</dbReference>
<dbReference type="SMART" id="SM00382">
    <property type="entry name" value="AAA"/>
    <property type="match status" value="1"/>
</dbReference>
<dbReference type="SUPFAM" id="SSF52540">
    <property type="entry name" value="P-loop containing nucleoside triphosphate hydrolases"/>
    <property type="match status" value="1"/>
</dbReference>